<evidence type="ECO:0000256" key="2">
    <source>
        <dbReference type="ARBA" id="ARBA00023027"/>
    </source>
</evidence>
<evidence type="ECO:0000256" key="3">
    <source>
        <dbReference type="PIRSR" id="PIRSR000103-1"/>
    </source>
</evidence>
<protein>
    <submittedName>
        <fullName evidence="6">6-phosphogluconate dehydrogenase</fullName>
    </submittedName>
</protein>
<evidence type="ECO:0000256" key="1">
    <source>
        <dbReference type="ARBA" id="ARBA00023002"/>
    </source>
</evidence>
<gene>
    <name evidence="6" type="ORF">SVA_1841</name>
</gene>
<dbReference type="GO" id="GO:0050661">
    <property type="term" value="F:NADP binding"/>
    <property type="evidence" value="ECO:0007669"/>
    <property type="project" value="InterPro"/>
</dbReference>
<keyword evidence="2" id="KW-0520">NAD</keyword>
<dbReference type="InterPro" id="IPR008927">
    <property type="entry name" value="6-PGluconate_DH-like_C_sf"/>
</dbReference>
<organism evidence="6 7">
    <name type="scientific">Sulfurifustis variabilis</name>
    <dbReference type="NCBI Taxonomy" id="1675686"/>
    <lineage>
        <taxon>Bacteria</taxon>
        <taxon>Pseudomonadati</taxon>
        <taxon>Pseudomonadota</taxon>
        <taxon>Gammaproteobacteria</taxon>
        <taxon>Acidiferrobacterales</taxon>
        <taxon>Acidiferrobacteraceae</taxon>
        <taxon>Sulfurifustis</taxon>
    </lineage>
</organism>
<reference evidence="6 7" key="1">
    <citation type="submission" date="2015-08" db="EMBL/GenBank/DDBJ databases">
        <title>Complete genome sequence of Sulfurifustis variabilis.</title>
        <authorList>
            <person name="Miura A."/>
            <person name="Kojima H."/>
            <person name="Fukui M."/>
        </authorList>
    </citation>
    <scope>NUCLEOTIDE SEQUENCE [LARGE SCALE GENOMIC DNA]</scope>
    <source>
        <strain evidence="7">skN76</strain>
    </source>
</reference>
<evidence type="ECO:0000259" key="5">
    <source>
        <dbReference type="Pfam" id="PF14833"/>
    </source>
</evidence>
<dbReference type="PANTHER" id="PTHR43060">
    <property type="entry name" value="3-HYDROXYISOBUTYRATE DEHYDROGENASE-LIKE 1, MITOCHONDRIAL-RELATED"/>
    <property type="match status" value="1"/>
</dbReference>
<name>A0A1B4V4Q9_9GAMM</name>
<dbReference type="SUPFAM" id="SSF48179">
    <property type="entry name" value="6-phosphogluconate dehydrogenase C-terminal domain-like"/>
    <property type="match status" value="1"/>
</dbReference>
<keyword evidence="7" id="KW-1185">Reference proteome</keyword>
<dbReference type="OrthoDB" id="9786703at2"/>
<dbReference type="Gene3D" id="3.40.50.720">
    <property type="entry name" value="NAD(P)-binding Rossmann-like Domain"/>
    <property type="match status" value="1"/>
</dbReference>
<evidence type="ECO:0000313" key="7">
    <source>
        <dbReference type="Proteomes" id="UP000218899"/>
    </source>
</evidence>
<evidence type="ECO:0000259" key="4">
    <source>
        <dbReference type="Pfam" id="PF03446"/>
    </source>
</evidence>
<evidence type="ECO:0000313" key="6">
    <source>
        <dbReference type="EMBL" id="BAU48395.1"/>
    </source>
</evidence>
<dbReference type="SUPFAM" id="SSF51735">
    <property type="entry name" value="NAD(P)-binding Rossmann-fold domains"/>
    <property type="match status" value="1"/>
</dbReference>
<dbReference type="AlphaFoldDB" id="A0A1B4V4Q9"/>
<dbReference type="KEGG" id="sva:SVA_1841"/>
<dbReference type="Proteomes" id="UP000218899">
    <property type="component" value="Chromosome"/>
</dbReference>
<feature type="domain" description="3-hydroxyisobutyrate dehydrogenase-like NAD-binding" evidence="5">
    <location>
        <begin position="169"/>
        <end position="287"/>
    </location>
</feature>
<accession>A0A1B4V4Q9</accession>
<dbReference type="PANTHER" id="PTHR43060:SF15">
    <property type="entry name" value="3-HYDROXYISOBUTYRATE DEHYDROGENASE-LIKE 1, MITOCHONDRIAL-RELATED"/>
    <property type="match status" value="1"/>
</dbReference>
<feature type="active site" evidence="3">
    <location>
        <position position="175"/>
    </location>
</feature>
<dbReference type="EMBL" id="AP014936">
    <property type="protein sequence ID" value="BAU48395.1"/>
    <property type="molecule type" value="Genomic_DNA"/>
</dbReference>
<sequence>MTREHRPIGFIGLGAMGRHMTANLLRAGHPLVVWARRPEAAESLRAAGAAVATSPRALAERCDTVLTIVTDAAAVDEVVLGEQGVIHGARPGSLVIDMGTISPVDARRVAAALEARGIDHLDAPVSGGPVGAERATLAMMVGGPAPALERARPLLACLAKTIVHVGGHGAGLVAKAANQMIMCVTLQAIAEALLYAKRAGVDAGRVRDALLGGFAGGPILEVFGKRMVEREFTPGVEARLHHKDIGIAVRLARELGLALPASALAEQSFNAIMGNGHGQSDSAVLIEILERMSLGAARP</sequence>
<dbReference type="InterPro" id="IPR036291">
    <property type="entry name" value="NAD(P)-bd_dom_sf"/>
</dbReference>
<proteinExistence type="predicted"/>
<dbReference type="InterPro" id="IPR013328">
    <property type="entry name" value="6PGD_dom2"/>
</dbReference>
<dbReference type="PIRSF" id="PIRSF000103">
    <property type="entry name" value="HIBADH"/>
    <property type="match status" value="1"/>
</dbReference>
<dbReference type="Pfam" id="PF14833">
    <property type="entry name" value="NAD_binding_11"/>
    <property type="match status" value="1"/>
</dbReference>
<dbReference type="GO" id="GO:0051287">
    <property type="term" value="F:NAD binding"/>
    <property type="evidence" value="ECO:0007669"/>
    <property type="project" value="InterPro"/>
</dbReference>
<dbReference type="InterPro" id="IPR006115">
    <property type="entry name" value="6PGDH_NADP-bd"/>
</dbReference>
<dbReference type="Pfam" id="PF03446">
    <property type="entry name" value="NAD_binding_2"/>
    <property type="match status" value="1"/>
</dbReference>
<keyword evidence="1" id="KW-0560">Oxidoreductase</keyword>
<dbReference type="InterPro" id="IPR015815">
    <property type="entry name" value="HIBADH-related"/>
</dbReference>
<dbReference type="InterPro" id="IPR029154">
    <property type="entry name" value="HIBADH-like_NADP-bd"/>
</dbReference>
<feature type="domain" description="6-phosphogluconate dehydrogenase NADP-binding" evidence="4">
    <location>
        <begin position="8"/>
        <end position="166"/>
    </location>
</feature>
<dbReference type="RefSeq" id="WP_096460910.1">
    <property type="nucleotide sequence ID" value="NZ_AP014936.1"/>
</dbReference>
<dbReference type="Gene3D" id="1.10.1040.10">
    <property type="entry name" value="N-(1-d-carboxylethyl)-l-norvaline Dehydrogenase, domain 2"/>
    <property type="match status" value="1"/>
</dbReference>
<dbReference type="GO" id="GO:0016491">
    <property type="term" value="F:oxidoreductase activity"/>
    <property type="evidence" value="ECO:0007669"/>
    <property type="project" value="UniProtKB-KW"/>
</dbReference>